<evidence type="ECO:0000256" key="1">
    <source>
        <dbReference type="SAM" id="SignalP"/>
    </source>
</evidence>
<dbReference type="EMBL" id="JXBL01000001">
    <property type="protein sequence ID" value="KIE41965.1"/>
    <property type="molecule type" value="Genomic_DNA"/>
</dbReference>
<protein>
    <recommendedName>
        <fullName evidence="4">SnoaL-like domain-containing protein</fullName>
    </recommendedName>
</protein>
<comment type="caution">
    <text evidence="2">The sequence shown here is derived from an EMBL/GenBank/DDBJ whole genome shotgun (WGS) entry which is preliminary data.</text>
</comment>
<accession>A0A0C1U2E7</accession>
<sequence length="154" mass="18025">MARYLCMAILFLLLGPGRSMAFTAHQVTTEARIAFEQILDLWRAEDLERLYGRLDHPVAWGWDYFAERMVYASRVPACCWEKLQDVSVAARDADHVVINATVGFEVEGVGTRFVTRDFHLRRIDGIWKLPMKDVLTLSEYNFQRIPRKIYWRTP</sequence>
<evidence type="ECO:0000313" key="3">
    <source>
        <dbReference type="Proteomes" id="UP000031433"/>
    </source>
</evidence>
<gene>
    <name evidence="2" type="ORF">SE37_04640</name>
</gene>
<organism evidence="2 3">
    <name type="scientific">Geobacter soli</name>
    <dbReference type="NCBI Taxonomy" id="1510391"/>
    <lineage>
        <taxon>Bacteria</taxon>
        <taxon>Pseudomonadati</taxon>
        <taxon>Thermodesulfobacteriota</taxon>
        <taxon>Desulfuromonadia</taxon>
        <taxon>Geobacterales</taxon>
        <taxon>Geobacteraceae</taxon>
        <taxon>Geobacter</taxon>
    </lineage>
</organism>
<dbReference type="RefSeq" id="WP_039644093.1">
    <property type="nucleotide sequence ID" value="NZ_JXBL01000001.1"/>
</dbReference>
<reference evidence="2 3" key="1">
    <citation type="submission" date="2015-01" db="EMBL/GenBank/DDBJ databases">
        <title>Genome sequence of the anaerobic bacterium Geobacter soli GSS01, a dissimilatory Fe(III) reducer from soil.</title>
        <authorList>
            <person name="Yang G."/>
            <person name="Zhou S."/>
        </authorList>
    </citation>
    <scope>NUCLEOTIDE SEQUENCE [LARGE SCALE GENOMIC DNA]</scope>
    <source>
        <strain evidence="2 3">GSS01</strain>
    </source>
</reference>
<keyword evidence="3" id="KW-1185">Reference proteome</keyword>
<dbReference type="AlphaFoldDB" id="A0A0C1U2E7"/>
<feature type="signal peptide" evidence="1">
    <location>
        <begin position="1"/>
        <end position="21"/>
    </location>
</feature>
<feature type="chain" id="PRO_5002139140" description="SnoaL-like domain-containing protein" evidence="1">
    <location>
        <begin position="22"/>
        <end position="154"/>
    </location>
</feature>
<dbReference type="Proteomes" id="UP000031433">
    <property type="component" value="Unassembled WGS sequence"/>
</dbReference>
<name>A0A0C1U2E7_9BACT</name>
<keyword evidence="1" id="KW-0732">Signal</keyword>
<proteinExistence type="predicted"/>
<evidence type="ECO:0008006" key="4">
    <source>
        <dbReference type="Google" id="ProtNLM"/>
    </source>
</evidence>
<evidence type="ECO:0000313" key="2">
    <source>
        <dbReference type="EMBL" id="KIE41965.1"/>
    </source>
</evidence>